<feature type="non-terminal residue" evidence="1">
    <location>
        <position position="22"/>
    </location>
</feature>
<organism evidence="1 2">
    <name type="scientific">Macrophomina phaseolina (strain MS6)</name>
    <name type="common">Charcoal rot fungus</name>
    <dbReference type="NCBI Taxonomy" id="1126212"/>
    <lineage>
        <taxon>Eukaryota</taxon>
        <taxon>Fungi</taxon>
        <taxon>Dikarya</taxon>
        <taxon>Ascomycota</taxon>
        <taxon>Pezizomycotina</taxon>
        <taxon>Dothideomycetes</taxon>
        <taxon>Dothideomycetes incertae sedis</taxon>
        <taxon>Botryosphaeriales</taxon>
        <taxon>Botryosphaeriaceae</taxon>
        <taxon>Macrophomina</taxon>
    </lineage>
</organism>
<comment type="caution">
    <text evidence="1">The sequence shown here is derived from an EMBL/GenBank/DDBJ whole genome shotgun (WGS) entry which is preliminary data.</text>
</comment>
<evidence type="ECO:0000313" key="1">
    <source>
        <dbReference type="EMBL" id="EKG08855.1"/>
    </source>
</evidence>
<protein>
    <submittedName>
        <fullName evidence="1">Uncharacterized protein</fullName>
    </submittedName>
</protein>
<feature type="non-terminal residue" evidence="1">
    <location>
        <position position="1"/>
    </location>
</feature>
<dbReference type="InParanoid" id="K2RWL2"/>
<dbReference type="VEuPathDB" id="FungiDB:MPH_14231"/>
<dbReference type="Proteomes" id="UP000007129">
    <property type="component" value="Unassembled WGS sequence"/>
</dbReference>
<sequence length="22" mass="2569">VNIETEHLSWLCQGSERGIQRL</sequence>
<gene>
    <name evidence="1" type="ORF">MPH_14231</name>
</gene>
<name>K2RWL2_MACPH</name>
<reference evidence="1 2" key="1">
    <citation type="journal article" date="2012" name="BMC Genomics">
        <title>Tools to kill: Genome of one of the most destructive plant pathogenic fungi Macrophomina phaseolina.</title>
        <authorList>
            <person name="Islam M.S."/>
            <person name="Haque M.S."/>
            <person name="Islam M.M."/>
            <person name="Emdad E.M."/>
            <person name="Halim A."/>
            <person name="Hossen Q.M.M."/>
            <person name="Hossain M.Z."/>
            <person name="Ahmed B."/>
            <person name="Rahim S."/>
            <person name="Rahman M.S."/>
            <person name="Alam M.M."/>
            <person name="Hou S."/>
            <person name="Wan X."/>
            <person name="Saito J.A."/>
            <person name="Alam M."/>
        </authorList>
    </citation>
    <scope>NUCLEOTIDE SEQUENCE [LARGE SCALE GENOMIC DNA]</scope>
    <source>
        <strain evidence="1 2">MS6</strain>
    </source>
</reference>
<accession>K2RWL2</accession>
<evidence type="ECO:0000313" key="2">
    <source>
        <dbReference type="Proteomes" id="UP000007129"/>
    </source>
</evidence>
<proteinExistence type="predicted"/>
<dbReference type="HOGENOM" id="CLU_3426261_0_0_1"/>
<dbReference type="AlphaFoldDB" id="K2RWL2"/>
<dbReference type="EMBL" id="AHHD01001334">
    <property type="protein sequence ID" value="EKG08855.1"/>
    <property type="molecule type" value="Genomic_DNA"/>
</dbReference>